<dbReference type="NCBIfam" id="TIGR00801">
    <property type="entry name" value="ncs2"/>
    <property type="match status" value="1"/>
</dbReference>
<evidence type="ECO:0000256" key="7">
    <source>
        <dbReference type="ARBA" id="ARBA00023136"/>
    </source>
</evidence>
<evidence type="ECO:0000313" key="10">
    <source>
        <dbReference type="Proteomes" id="UP000275510"/>
    </source>
</evidence>
<keyword evidence="4" id="KW-1003">Cell membrane</keyword>
<name>A0A448TZI5_ACTPL</name>
<evidence type="ECO:0000256" key="4">
    <source>
        <dbReference type="ARBA" id="ARBA00022475"/>
    </source>
</evidence>
<dbReference type="GO" id="GO:0005886">
    <property type="term" value="C:plasma membrane"/>
    <property type="evidence" value="ECO:0007669"/>
    <property type="project" value="UniProtKB-SubCell"/>
</dbReference>
<evidence type="ECO:0000313" key="9">
    <source>
        <dbReference type="EMBL" id="VEJ17083.1"/>
    </source>
</evidence>
<evidence type="ECO:0000256" key="5">
    <source>
        <dbReference type="ARBA" id="ARBA00022692"/>
    </source>
</evidence>
<dbReference type="NCBIfam" id="TIGR03173">
    <property type="entry name" value="pbuX"/>
    <property type="match status" value="1"/>
</dbReference>
<feature type="transmembrane region" description="Helical" evidence="8">
    <location>
        <begin position="50"/>
        <end position="67"/>
    </location>
</feature>
<evidence type="ECO:0000256" key="3">
    <source>
        <dbReference type="ARBA" id="ARBA00022448"/>
    </source>
</evidence>
<dbReference type="AlphaFoldDB" id="A0A448TZI5"/>
<dbReference type="GO" id="GO:0042907">
    <property type="term" value="F:xanthine transmembrane transporter activity"/>
    <property type="evidence" value="ECO:0007669"/>
    <property type="project" value="TreeGrafter"/>
</dbReference>
<evidence type="ECO:0000256" key="6">
    <source>
        <dbReference type="ARBA" id="ARBA00022989"/>
    </source>
</evidence>
<protein>
    <submittedName>
        <fullName evidence="9">Putative xanthine permease</fullName>
    </submittedName>
</protein>
<feature type="transmembrane region" description="Helical" evidence="8">
    <location>
        <begin position="406"/>
        <end position="425"/>
    </location>
</feature>
<proteinExistence type="inferred from homology"/>
<feature type="transmembrane region" description="Helical" evidence="8">
    <location>
        <begin position="104"/>
        <end position="127"/>
    </location>
</feature>
<evidence type="ECO:0000256" key="1">
    <source>
        <dbReference type="ARBA" id="ARBA00004651"/>
    </source>
</evidence>
<dbReference type="InterPro" id="IPR006043">
    <property type="entry name" value="NCS2"/>
</dbReference>
<keyword evidence="6 8" id="KW-1133">Transmembrane helix</keyword>
<dbReference type="RefSeq" id="WP_005597937.1">
    <property type="nucleotide sequence ID" value="NZ_CBDBSX010000141.1"/>
</dbReference>
<gene>
    <name evidence="9" type="primary">ygfU</name>
    <name evidence="9" type="ORF">NCTC10976_01188</name>
</gene>
<organism evidence="9 10">
    <name type="scientific">Actinobacillus pleuropneumoniae</name>
    <name type="common">Haemophilus pleuropneumoniae</name>
    <dbReference type="NCBI Taxonomy" id="715"/>
    <lineage>
        <taxon>Bacteria</taxon>
        <taxon>Pseudomonadati</taxon>
        <taxon>Pseudomonadota</taxon>
        <taxon>Gammaproteobacteria</taxon>
        <taxon>Pasteurellales</taxon>
        <taxon>Pasteurellaceae</taxon>
        <taxon>Actinobacillus</taxon>
    </lineage>
</organism>
<dbReference type="PROSITE" id="PS01116">
    <property type="entry name" value="XANTH_URACIL_PERMASE"/>
    <property type="match status" value="1"/>
</dbReference>
<comment type="subcellular location">
    <subcellularLocation>
        <location evidence="1">Cell membrane</location>
        <topology evidence="1">Multi-pass membrane protein</topology>
    </subcellularLocation>
</comment>
<comment type="similarity">
    <text evidence="2">Belongs to the nucleobase:cation symporter-2 (NCS2) (TC 2.A.40) family.</text>
</comment>
<feature type="transmembrane region" description="Helical" evidence="8">
    <location>
        <begin position="317"/>
        <end position="340"/>
    </location>
</feature>
<keyword evidence="5 8" id="KW-0812">Transmembrane</keyword>
<accession>A0A448TZI5</accession>
<keyword evidence="7 8" id="KW-0472">Membrane</keyword>
<dbReference type="EMBL" id="LR134515">
    <property type="protein sequence ID" value="VEJ17083.1"/>
    <property type="molecule type" value="Genomic_DNA"/>
</dbReference>
<dbReference type="InterPro" id="IPR017588">
    <property type="entry name" value="UacT-like"/>
</dbReference>
<dbReference type="GeneID" id="48599312"/>
<feature type="transmembrane region" description="Helical" evidence="8">
    <location>
        <begin position="375"/>
        <end position="391"/>
    </location>
</feature>
<dbReference type="Pfam" id="PF00860">
    <property type="entry name" value="Xan_ur_permease"/>
    <property type="match status" value="1"/>
</dbReference>
<feature type="transmembrane region" description="Helical" evidence="8">
    <location>
        <begin position="134"/>
        <end position="156"/>
    </location>
</feature>
<dbReference type="PANTHER" id="PTHR42810">
    <property type="entry name" value="PURINE PERMEASE C1399.01C-RELATED"/>
    <property type="match status" value="1"/>
</dbReference>
<dbReference type="NCBIfam" id="NF037981">
    <property type="entry name" value="NCS2_1"/>
    <property type="match status" value="1"/>
</dbReference>
<feature type="transmembrane region" description="Helical" evidence="8">
    <location>
        <begin position="192"/>
        <end position="214"/>
    </location>
</feature>
<sequence length="430" mass="44566">MQNLRYPVDSKPPFGLTLLLAAQHLLAALGGIIAVPLVIGNVLKLPTPDTIVLVNAALLVSGIVTIIQCQGIGPIGLRLPSVMGTSFTFVAAALAIGFSEHGVAGIMGASLVGSLVMIIGSFFMPYVRKLFPPVVTGVVVMMIGLSLIPVAVDWFAGGQKGDPHYADPANLAMATFVLVLVVILVQWGKGIFSAAAIVIGMMVGYVVALALGWINFDAVKNADAFAIPQPLHFGLAFPISGIIGMSIAYLVTIVESSGNFLALGNATQTEITGKHLRGGVLCDGLGSAFAAIMSTTPFSSFAQNIGVISLTGVASRYVVTIMGVLLVLAGVFPWFGALIVSIPSPVLGGAGLMMFAMIIAAGIQMLDKVERSKRNGLIIAISIGCGLAVTTRPELLDKLPGFFKEVFGSGITVGSLLALILNLILPEDKE</sequence>
<dbReference type="InterPro" id="IPR006042">
    <property type="entry name" value="Xan_ur_permease"/>
</dbReference>
<dbReference type="Proteomes" id="UP000275510">
    <property type="component" value="Chromosome"/>
</dbReference>
<feature type="transmembrane region" description="Helical" evidence="8">
    <location>
        <begin position="346"/>
        <end position="363"/>
    </location>
</feature>
<dbReference type="PANTHER" id="PTHR42810:SF4">
    <property type="entry name" value="URIC ACID TRANSPORTER UACT"/>
    <property type="match status" value="1"/>
</dbReference>
<feature type="transmembrane region" description="Helical" evidence="8">
    <location>
        <begin position="79"/>
        <end position="98"/>
    </location>
</feature>
<evidence type="ECO:0000256" key="2">
    <source>
        <dbReference type="ARBA" id="ARBA00008821"/>
    </source>
</evidence>
<feature type="transmembrane region" description="Helical" evidence="8">
    <location>
        <begin position="168"/>
        <end position="185"/>
    </location>
</feature>
<evidence type="ECO:0000256" key="8">
    <source>
        <dbReference type="SAM" id="Phobius"/>
    </source>
</evidence>
<feature type="transmembrane region" description="Helical" evidence="8">
    <location>
        <begin position="234"/>
        <end position="254"/>
    </location>
</feature>
<reference evidence="9 10" key="1">
    <citation type="submission" date="2018-12" db="EMBL/GenBank/DDBJ databases">
        <authorList>
            <consortium name="Pathogen Informatics"/>
        </authorList>
    </citation>
    <scope>NUCLEOTIDE SEQUENCE [LARGE SCALE GENOMIC DNA]</scope>
    <source>
        <strain evidence="9 10">NCTC10976</strain>
    </source>
</reference>
<keyword evidence="3" id="KW-0813">Transport</keyword>